<feature type="compositionally biased region" description="Polar residues" evidence="1">
    <location>
        <begin position="594"/>
        <end position="603"/>
    </location>
</feature>
<dbReference type="GO" id="GO:0004527">
    <property type="term" value="F:exonuclease activity"/>
    <property type="evidence" value="ECO:0007669"/>
    <property type="project" value="UniProtKB-KW"/>
</dbReference>
<evidence type="ECO:0000256" key="1">
    <source>
        <dbReference type="SAM" id="MobiDB-lite"/>
    </source>
</evidence>
<dbReference type="InterPro" id="IPR012899">
    <property type="entry name" value="LTXXQ"/>
</dbReference>
<name>A0ABY0DM17_9BRAD</name>
<feature type="compositionally biased region" description="Basic and acidic residues" evidence="1">
    <location>
        <begin position="259"/>
        <end position="290"/>
    </location>
</feature>
<reference evidence="2 3" key="1">
    <citation type="submission" date="2018-10" db="EMBL/GenBank/DDBJ databases">
        <title>Bradyrhizobium sp. nov., isolated from effective nodules of peanut in China.</title>
        <authorList>
            <person name="Li Y."/>
        </authorList>
    </citation>
    <scope>NUCLEOTIDE SEQUENCE [LARGE SCALE GENOMIC DNA]</scope>
    <source>
        <strain evidence="2 3">CCBAU 51781</strain>
    </source>
</reference>
<evidence type="ECO:0000313" key="3">
    <source>
        <dbReference type="Proteomes" id="UP000289946"/>
    </source>
</evidence>
<comment type="caution">
    <text evidence="2">The sequence shown here is derived from an EMBL/GenBank/DDBJ whole genome shotgun (WGS) entry which is preliminary data.</text>
</comment>
<dbReference type="Proteomes" id="UP000289946">
    <property type="component" value="Unassembled WGS sequence"/>
</dbReference>
<keyword evidence="3" id="KW-1185">Reference proteome</keyword>
<dbReference type="PANTHER" id="PTHR23159:SF60">
    <property type="entry name" value="SPINDLE ASSEMBLY ABNORMAL PROTEIN 4"/>
    <property type="match status" value="1"/>
</dbReference>
<keyword evidence="2" id="KW-0540">Nuclease</keyword>
<sequence>MSLEPACVGRSQCLKRPTTNDSASCALNVVGDYELGAAIMLPRGFCLTAVLVGVSMLSASLSAFAQGPGQGHGRGGPPGAGAAPAARPAAPPAMARPAAPPAMARPAAPAFHPPAMSQRPAMPQHSAPHIAAPPSRPTPHFAAPPSRPTPHFAAPPSRAAPHVAAPRPEIHRAPAATQRPAMAPQRTPHIAAPSRPSAPPAVSERPGPPRETLSRQSAERQGRIDRLQQRVQQLQSQKPPEGARAQREQQRLLQSQSRLLEREQRVQQREQHVEQRQREMLSRQSTERQTRIDRLQQRVQQLQSQKPEGLRAQRAQERMLQTQNRLLQREQRLQQSDQARLQRLGPEPTTVGRAATAAAVQAAERGRFAERFREQAAPQTQAALLTRQSGWAPRQAWRHRHPAVFVAWLGPVFWPYAYSDIFDYTFWSYAYEPGYWAYAYDDFVDTVFWGGGGPYSAFASTTPYDYPQAGGGGRARPRASVSPQTLQQLCGTPDKGITAWPLADIAKAVQPTPEQRALLDELQTAAAEAAGVFKDSCAETYALTPPGRLRAMMNRISATLEAVKIVRPALEKFYNSLSDEQQARFNALGPNVGDRSSQQQQASAEGCGDPKSSLTQLPIQRIEAVLHPAGKQKEALDRLGEATAKGVQDLQAACPNDVPLTPVGRLEAMQRRLEAMLTAAKLVEPALDEFYATLSSEQKARFNTLQQVASP</sequence>
<proteinExistence type="predicted"/>
<feature type="compositionally biased region" description="Basic and acidic residues" evidence="1">
    <location>
        <begin position="217"/>
        <end position="228"/>
    </location>
</feature>
<protein>
    <submittedName>
        <fullName evidence="2">Exonuclease VII large subunit</fullName>
    </submittedName>
</protein>
<dbReference type="EMBL" id="RDRA01000007">
    <property type="protein sequence ID" value="RXG95585.1"/>
    <property type="molecule type" value="Genomic_DNA"/>
</dbReference>
<keyword evidence="2" id="KW-0378">Hydrolase</keyword>
<gene>
    <name evidence="2" type="ORF">EAS62_13990</name>
</gene>
<evidence type="ECO:0000313" key="2">
    <source>
        <dbReference type="EMBL" id="RXG95585.1"/>
    </source>
</evidence>
<keyword evidence="2" id="KW-0269">Exonuclease</keyword>
<feature type="region of interest" description="Disordered" evidence="1">
    <location>
        <begin position="65"/>
        <end position="290"/>
    </location>
</feature>
<accession>A0ABY0DM17</accession>
<feature type="compositionally biased region" description="Low complexity" evidence="1">
    <location>
        <begin position="80"/>
        <end position="115"/>
    </location>
</feature>
<organism evidence="2 3">
    <name type="scientific">Bradyrhizobium zhanjiangense</name>
    <dbReference type="NCBI Taxonomy" id="1325107"/>
    <lineage>
        <taxon>Bacteria</taxon>
        <taxon>Pseudomonadati</taxon>
        <taxon>Pseudomonadota</taxon>
        <taxon>Alphaproteobacteria</taxon>
        <taxon>Hyphomicrobiales</taxon>
        <taxon>Nitrobacteraceae</taxon>
        <taxon>Bradyrhizobium</taxon>
    </lineage>
</organism>
<dbReference type="Pfam" id="PF07813">
    <property type="entry name" value="LTXXQ"/>
    <property type="match status" value="2"/>
</dbReference>
<feature type="region of interest" description="Disordered" evidence="1">
    <location>
        <begin position="587"/>
        <end position="612"/>
    </location>
</feature>
<dbReference type="PANTHER" id="PTHR23159">
    <property type="entry name" value="CENTROSOMAL PROTEIN 2"/>
    <property type="match status" value="1"/>
</dbReference>
<feature type="compositionally biased region" description="Gly residues" evidence="1">
    <location>
        <begin position="68"/>
        <end position="79"/>
    </location>
</feature>